<dbReference type="RefSeq" id="WP_184834841.1">
    <property type="nucleotide sequence ID" value="NZ_JACHMN010000002.1"/>
</dbReference>
<comment type="subunit">
    <text evidence="3">Homodimer.</text>
</comment>
<dbReference type="GO" id="GO:0070095">
    <property type="term" value="F:fructose-6-phosphate binding"/>
    <property type="evidence" value="ECO:0007669"/>
    <property type="project" value="TreeGrafter"/>
</dbReference>
<comment type="catalytic activity">
    <reaction evidence="3">
        <text>N-acetyl-D-muramate 6-phosphate + H2O = N-acetyl-D-glucosamine 6-phosphate + (R)-lactate</text>
        <dbReference type="Rhea" id="RHEA:26410"/>
        <dbReference type="ChEBI" id="CHEBI:15377"/>
        <dbReference type="ChEBI" id="CHEBI:16004"/>
        <dbReference type="ChEBI" id="CHEBI:57513"/>
        <dbReference type="ChEBI" id="CHEBI:58722"/>
        <dbReference type="EC" id="4.2.1.126"/>
    </reaction>
</comment>
<dbReference type="GO" id="GO:0042593">
    <property type="term" value="P:glucose homeostasis"/>
    <property type="evidence" value="ECO:0007669"/>
    <property type="project" value="TreeGrafter"/>
</dbReference>
<keyword evidence="1 3" id="KW-0456">Lyase</keyword>
<dbReference type="GO" id="GO:0016835">
    <property type="term" value="F:carbon-oxygen lyase activity"/>
    <property type="evidence" value="ECO:0007669"/>
    <property type="project" value="UniProtKB-UniRule"/>
</dbReference>
<accession>A0A841BPF6</accession>
<dbReference type="GO" id="GO:0005829">
    <property type="term" value="C:cytosol"/>
    <property type="evidence" value="ECO:0007669"/>
    <property type="project" value="TreeGrafter"/>
</dbReference>
<evidence type="ECO:0000259" key="4">
    <source>
        <dbReference type="PROSITE" id="PS51464"/>
    </source>
</evidence>
<dbReference type="NCBIfam" id="TIGR00274">
    <property type="entry name" value="N-acetylmuramic acid 6-phosphate etherase"/>
    <property type="match status" value="1"/>
</dbReference>
<dbReference type="GO" id="GO:0097173">
    <property type="term" value="P:N-acetylmuramic acid catabolic process"/>
    <property type="evidence" value="ECO:0007669"/>
    <property type="project" value="UniProtKB-UniPathway"/>
</dbReference>
<sequence length="299" mass="30541">MTDELARLVTEQRLPGLQDLDRLSTPDLVRLMNEQDSLVAAAVALAAPRIAAAVDAIADRMRRGGRLVYIGAGTAGRIGVLDASECAVTFGTTADEVCALIAGGPSAMITAAEGAEDSCELAVADLTGIGITEADAVVGISASGRTPYAVEALRYAGTAGAFTVGIACNADSPLGKIADVPIEVVVGPEFVAGSTRLKAGTAQKLVCNMISTLTMIRVGRTYGDLMVHLTATNDKLWARAHRLVATITGCPDELIDGALRQAGGSVTIASIMLLAGVGPADARERFASAAGDLRAALAH</sequence>
<dbReference type="GO" id="GO:0009750">
    <property type="term" value="P:response to fructose"/>
    <property type="evidence" value="ECO:0007669"/>
    <property type="project" value="TreeGrafter"/>
</dbReference>
<dbReference type="InterPro" id="IPR046348">
    <property type="entry name" value="SIS_dom_sf"/>
</dbReference>
<reference evidence="5 6" key="1">
    <citation type="submission" date="2020-08" db="EMBL/GenBank/DDBJ databases">
        <title>Sequencing the genomes of 1000 actinobacteria strains.</title>
        <authorList>
            <person name="Klenk H.-P."/>
        </authorList>
    </citation>
    <scope>NUCLEOTIDE SEQUENCE [LARGE SCALE GENOMIC DNA]</scope>
    <source>
        <strain evidence="5 6">DSM 45362</strain>
    </source>
</reference>
<comment type="caution">
    <text evidence="5">The sequence shown here is derived from an EMBL/GenBank/DDBJ whole genome shotgun (WGS) entry which is preliminary data.</text>
</comment>
<dbReference type="GO" id="GO:0019899">
    <property type="term" value="F:enzyme binding"/>
    <property type="evidence" value="ECO:0007669"/>
    <property type="project" value="TreeGrafter"/>
</dbReference>
<dbReference type="SUPFAM" id="SSF53697">
    <property type="entry name" value="SIS domain"/>
    <property type="match status" value="1"/>
</dbReference>
<dbReference type="NCBIfam" id="NF009222">
    <property type="entry name" value="PRK12570.1"/>
    <property type="match status" value="1"/>
</dbReference>
<dbReference type="InterPro" id="IPR040190">
    <property type="entry name" value="MURQ/GCKR"/>
</dbReference>
<dbReference type="PANTHER" id="PTHR10088">
    <property type="entry name" value="GLUCOKINASE REGULATORY PROTEIN"/>
    <property type="match status" value="1"/>
</dbReference>
<dbReference type="PROSITE" id="PS51464">
    <property type="entry name" value="SIS"/>
    <property type="match status" value="1"/>
</dbReference>
<dbReference type="GO" id="GO:0004857">
    <property type="term" value="F:enzyme inhibitor activity"/>
    <property type="evidence" value="ECO:0007669"/>
    <property type="project" value="TreeGrafter"/>
</dbReference>
<dbReference type="EMBL" id="JACHMN010000002">
    <property type="protein sequence ID" value="MBB5868711.1"/>
    <property type="molecule type" value="Genomic_DNA"/>
</dbReference>
<protein>
    <recommendedName>
        <fullName evidence="3">N-acetylmuramic acid 6-phosphate etherase</fullName>
        <shortName evidence="3">MurNAc-6-P etherase</shortName>
        <ecNumber evidence="3">4.2.1.126</ecNumber>
    </recommendedName>
    <alternativeName>
        <fullName evidence="3">N-acetylmuramic acid 6-phosphate hydrolase</fullName>
    </alternativeName>
    <alternativeName>
        <fullName evidence="3">N-acetylmuramic acid 6-phosphate lyase</fullName>
    </alternativeName>
</protein>
<feature type="domain" description="SIS" evidence="4">
    <location>
        <begin position="57"/>
        <end position="220"/>
    </location>
</feature>
<dbReference type="UniPathway" id="UPA00342"/>
<keyword evidence="2 3" id="KW-0119">Carbohydrate metabolism</keyword>
<feature type="active site" description="Proton donor" evidence="3">
    <location>
        <position position="85"/>
    </location>
</feature>
<keyword evidence="6" id="KW-1185">Reference proteome</keyword>
<dbReference type="Gene3D" id="3.40.50.10490">
    <property type="entry name" value="Glucose-6-phosphate isomerase like protein, domain 1"/>
    <property type="match status" value="1"/>
</dbReference>
<dbReference type="EC" id="4.2.1.126" evidence="3"/>
<comment type="pathway">
    <text evidence="3">Amino-sugar metabolism; N-acetylmuramate degradation.</text>
</comment>
<dbReference type="HAMAP" id="MF_00068">
    <property type="entry name" value="MurQ"/>
    <property type="match status" value="1"/>
</dbReference>
<dbReference type="AlphaFoldDB" id="A0A841BPF6"/>
<proteinExistence type="inferred from homology"/>
<dbReference type="FunFam" id="3.40.50.10490:FF:000014">
    <property type="entry name" value="N-acetylmuramic acid 6-phosphate etherase"/>
    <property type="match status" value="1"/>
</dbReference>
<dbReference type="PANTHER" id="PTHR10088:SF4">
    <property type="entry name" value="GLUCOKINASE REGULATORY PROTEIN"/>
    <property type="match status" value="1"/>
</dbReference>
<dbReference type="InterPro" id="IPR005488">
    <property type="entry name" value="Etherase_MurQ"/>
</dbReference>
<dbReference type="GO" id="GO:0030246">
    <property type="term" value="F:carbohydrate binding"/>
    <property type="evidence" value="ECO:0007669"/>
    <property type="project" value="TreeGrafter"/>
</dbReference>
<evidence type="ECO:0000256" key="2">
    <source>
        <dbReference type="ARBA" id="ARBA00023277"/>
    </source>
</evidence>
<evidence type="ECO:0000313" key="6">
    <source>
        <dbReference type="Proteomes" id="UP000587527"/>
    </source>
</evidence>
<organism evidence="5 6">
    <name type="scientific">Allocatelliglobosispora scoriae</name>
    <dbReference type="NCBI Taxonomy" id="643052"/>
    <lineage>
        <taxon>Bacteria</taxon>
        <taxon>Bacillati</taxon>
        <taxon>Actinomycetota</taxon>
        <taxon>Actinomycetes</taxon>
        <taxon>Micromonosporales</taxon>
        <taxon>Micromonosporaceae</taxon>
        <taxon>Allocatelliglobosispora</taxon>
    </lineage>
</organism>
<evidence type="ECO:0000256" key="1">
    <source>
        <dbReference type="ARBA" id="ARBA00023239"/>
    </source>
</evidence>
<dbReference type="NCBIfam" id="NF003915">
    <property type="entry name" value="PRK05441.1"/>
    <property type="match status" value="1"/>
</dbReference>
<dbReference type="InterPro" id="IPR001347">
    <property type="entry name" value="SIS_dom"/>
</dbReference>
<name>A0A841BPF6_9ACTN</name>
<comment type="function">
    <text evidence="3">Specifically catalyzes the cleavage of the D-lactyl ether substituent of MurNAc 6-phosphate, producing GlcNAc 6-phosphate and D-lactate.</text>
</comment>
<dbReference type="Gene3D" id="1.10.8.1080">
    <property type="match status" value="1"/>
</dbReference>
<feature type="active site" evidence="3">
    <location>
        <position position="116"/>
    </location>
</feature>
<evidence type="ECO:0000256" key="3">
    <source>
        <dbReference type="HAMAP-Rule" id="MF_00068"/>
    </source>
</evidence>
<dbReference type="GO" id="GO:0046348">
    <property type="term" value="P:amino sugar catabolic process"/>
    <property type="evidence" value="ECO:0007669"/>
    <property type="project" value="InterPro"/>
</dbReference>
<dbReference type="Pfam" id="PF22645">
    <property type="entry name" value="GKRP_SIS_N"/>
    <property type="match status" value="1"/>
</dbReference>
<dbReference type="CDD" id="cd05007">
    <property type="entry name" value="SIS_Etherase"/>
    <property type="match status" value="1"/>
</dbReference>
<gene>
    <name evidence="3" type="primary">murQ</name>
    <name evidence="5" type="ORF">F4553_002090</name>
</gene>
<comment type="similarity">
    <text evidence="3">Belongs to the GCKR-like family. MurNAc-6-P etherase subfamily.</text>
</comment>
<dbReference type="Proteomes" id="UP000587527">
    <property type="component" value="Unassembled WGS sequence"/>
</dbReference>
<dbReference type="PROSITE" id="PS01272">
    <property type="entry name" value="GCKR"/>
    <property type="match status" value="1"/>
</dbReference>
<comment type="miscellaneous">
    <text evidence="3">A lyase-type mechanism (elimination/hydration) is suggested for the cleavage of the lactyl ether bond of MurNAc 6-phosphate, with the formation of an alpha,beta-unsaturated aldehyde intermediate with (E)-stereochemistry, followed by the syn addition of water to give product.</text>
</comment>
<dbReference type="InterPro" id="IPR005486">
    <property type="entry name" value="Glucokinase_regulatory_CS"/>
</dbReference>
<evidence type="ECO:0000313" key="5">
    <source>
        <dbReference type="EMBL" id="MBB5868711.1"/>
    </source>
</evidence>